<reference evidence="2" key="1">
    <citation type="journal article" date="2012" name="Nat. Biotechnol.">
        <title>Draft genome sequence of pigeonpea (Cajanus cajan), an orphan legume crop of resource-poor farmers.</title>
        <authorList>
            <person name="Varshney R.K."/>
            <person name="Chen W."/>
            <person name="Li Y."/>
            <person name="Bharti A.K."/>
            <person name="Saxena R.K."/>
            <person name="Schlueter J.A."/>
            <person name="Donoghue M.T."/>
            <person name="Azam S."/>
            <person name="Fan G."/>
            <person name="Whaley A.M."/>
            <person name="Farmer A.D."/>
            <person name="Sheridan J."/>
            <person name="Iwata A."/>
            <person name="Tuteja R."/>
            <person name="Penmetsa R.V."/>
            <person name="Wu W."/>
            <person name="Upadhyaya H.D."/>
            <person name="Yang S.P."/>
            <person name="Shah T."/>
            <person name="Saxena K.B."/>
            <person name="Michael T."/>
            <person name="McCombie W.R."/>
            <person name="Yang B."/>
            <person name="Zhang G."/>
            <person name="Yang H."/>
            <person name="Wang J."/>
            <person name="Spillane C."/>
            <person name="Cook D.R."/>
            <person name="May G.D."/>
            <person name="Xu X."/>
            <person name="Jackson S.A."/>
        </authorList>
    </citation>
    <scope>NUCLEOTIDE SEQUENCE [LARGE SCALE GENOMIC DNA]</scope>
</reference>
<dbReference type="Proteomes" id="UP000075243">
    <property type="component" value="Unassembled WGS sequence"/>
</dbReference>
<name>A0A151SDY5_CAJCA</name>
<proteinExistence type="predicted"/>
<dbReference type="EMBL" id="KQ483417">
    <property type="protein sequence ID" value="KYP53030.1"/>
    <property type="molecule type" value="Genomic_DNA"/>
</dbReference>
<sequence>MANYHYLKPFKAFFLAILLVYLHFVGSSIAIRTMATMSPNESSELLKPKQHKDNNNVFNFFPKMVPIPPSGPSGRENAGWNPSPPSYLT</sequence>
<keyword evidence="3" id="KW-1185">Reference proteome</keyword>
<dbReference type="Gramene" id="C.cajan_24667.t">
    <property type="protein sequence ID" value="C.cajan_24667.t.cds1"/>
    <property type="gene ID" value="C.cajan_24667"/>
</dbReference>
<accession>A0A151SDY5</accession>
<feature type="region of interest" description="Disordered" evidence="1">
    <location>
        <begin position="68"/>
        <end position="89"/>
    </location>
</feature>
<evidence type="ECO:0000313" key="2">
    <source>
        <dbReference type="EMBL" id="KYP53030.1"/>
    </source>
</evidence>
<protein>
    <submittedName>
        <fullName evidence="2">Uncharacterized protein</fullName>
    </submittedName>
</protein>
<organism evidence="2 3">
    <name type="scientific">Cajanus cajan</name>
    <name type="common">Pigeon pea</name>
    <name type="synonym">Cajanus indicus</name>
    <dbReference type="NCBI Taxonomy" id="3821"/>
    <lineage>
        <taxon>Eukaryota</taxon>
        <taxon>Viridiplantae</taxon>
        <taxon>Streptophyta</taxon>
        <taxon>Embryophyta</taxon>
        <taxon>Tracheophyta</taxon>
        <taxon>Spermatophyta</taxon>
        <taxon>Magnoliopsida</taxon>
        <taxon>eudicotyledons</taxon>
        <taxon>Gunneridae</taxon>
        <taxon>Pentapetalae</taxon>
        <taxon>rosids</taxon>
        <taxon>fabids</taxon>
        <taxon>Fabales</taxon>
        <taxon>Fabaceae</taxon>
        <taxon>Papilionoideae</taxon>
        <taxon>50 kb inversion clade</taxon>
        <taxon>NPAAA clade</taxon>
        <taxon>indigoferoid/millettioid clade</taxon>
        <taxon>Phaseoleae</taxon>
        <taxon>Cajanus</taxon>
    </lineage>
</organism>
<dbReference type="AlphaFoldDB" id="A0A151SDY5"/>
<evidence type="ECO:0000313" key="3">
    <source>
        <dbReference type="Proteomes" id="UP000075243"/>
    </source>
</evidence>
<gene>
    <name evidence="2" type="ORF">KK1_025030</name>
</gene>
<evidence type="ECO:0000256" key="1">
    <source>
        <dbReference type="SAM" id="MobiDB-lite"/>
    </source>
</evidence>